<feature type="region of interest" description="Disordered" evidence="1">
    <location>
        <begin position="87"/>
        <end position="115"/>
    </location>
</feature>
<feature type="compositionally biased region" description="Gly residues" evidence="1">
    <location>
        <begin position="91"/>
        <end position="100"/>
    </location>
</feature>
<dbReference type="EMBL" id="JAWNGG020000005">
    <property type="protein sequence ID" value="KAK9310106.1"/>
    <property type="molecule type" value="Genomic_DNA"/>
</dbReference>
<reference evidence="2 3" key="1">
    <citation type="submission" date="2024-05" db="EMBL/GenBank/DDBJ databases">
        <title>The nuclear and mitochondrial genome assemblies of Tetragonisca angustula (Apidae: Meliponini), a tiny yet remarkable pollinator in the Neotropics.</title>
        <authorList>
            <person name="Ferrari R."/>
            <person name="Ricardo P.C."/>
            <person name="Dias F.C."/>
            <person name="Araujo N.S."/>
            <person name="Soares D.O."/>
            <person name="Zhou Q.-S."/>
            <person name="Zhu C.-D."/>
            <person name="Coutinho L."/>
            <person name="Airas M.C."/>
            <person name="Batista T.M."/>
        </authorList>
    </citation>
    <scope>NUCLEOTIDE SEQUENCE [LARGE SCALE GENOMIC DNA]</scope>
    <source>
        <strain evidence="2">ASF017062</strain>
        <tissue evidence="2">Abdomen</tissue>
    </source>
</reference>
<comment type="caution">
    <text evidence="2">The sequence shown here is derived from an EMBL/GenBank/DDBJ whole genome shotgun (WGS) entry which is preliminary data.</text>
</comment>
<sequence length="115" mass="13171">MEIPCFHVHRHNKWHTRFLARCSTPRSNIPTRRQREQRYATDRTHTVRTSAGGERCVERNSGSLGARATDVDLPLRRFAVSIRVTWPPVSRGGGEHGQGGLRRARRNQGGTHHER</sequence>
<evidence type="ECO:0000256" key="1">
    <source>
        <dbReference type="SAM" id="MobiDB-lite"/>
    </source>
</evidence>
<protein>
    <submittedName>
        <fullName evidence="2">Uncharacterized protein</fullName>
    </submittedName>
</protein>
<accession>A0AAW1ALQ0</accession>
<name>A0AAW1ALQ0_9HYME</name>
<dbReference type="Proteomes" id="UP001432146">
    <property type="component" value="Unassembled WGS sequence"/>
</dbReference>
<keyword evidence="3" id="KW-1185">Reference proteome</keyword>
<evidence type="ECO:0000313" key="2">
    <source>
        <dbReference type="EMBL" id="KAK9310106.1"/>
    </source>
</evidence>
<evidence type="ECO:0000313" key="3">
    <source>
        <dbReference type="Proteomes" id="UP001432146"/>
    </source>
</evidence>
<feature type="compositionally biased region" description="Basic and acidic residues" evidence="1">
    <location>
        <begin position="33"/>
        <end position="45"/>
    </location>
</feature>
<feature type="region of interest" description="Disordered" evidence="1">
    <location>
        <begin position="26"/>
        <end position="61"/>
    </location>
</feature>
<dbReference type="AlphaFoldDB" id="A0AAW1ALQ0"/>
<gene>
    <name evidence="2" type="ORF">QLX08_000404</name>
</gene>
<organism evidence="2 3">
    <name type="scientific">Tetragonisca angustula</name>
    <dbReference type="NCBI Taxonomy" id="166442"/>
    <lineage>
        <taxon>Eukaryota</taxon>
        <taxon>Metazoa</taxon>
        <taxon>Ecdysozoa</taxon>
        <taxon>Arthropoda</taxon>
        <taxon>Hexapoda</taxon>
        <taxon>Insecta</taxon>
        <taxon>Pterygota</taxon>
        <taxon>Neoptera</taxon>
        <taxon>Endopterygota</taxon>
        <taxon>Hymenoptera</taxon>
        <taxon>Apocrita</taxon>
        <taxon>Aculeata</taxon>
        <taxon>Apoidea</taxon>
        <taxon>Anthophila</taxon>
        <taxon>Apidae</taxon>
        <taxon>Tetragonisca</taxon>
    </lineage>
</organism>
<proteinExistence type="predicted"/>